<name>U4Q3J4_9HYPH</name>
<dbReference type="EC" id="1.-.-.-" evidence="2"/>
<dbReference type="InterPro" id="IPR013785">
    <property type="entry name" value="Aldolase_TIM"/>
</dbReference>
<dbReference type="HOGENOM" id="CLU_2169019_0_0_5"/>
<dbReference type="KEGG" id="rir:BN877_p0112"/>
<dbReference type="InterPro" id="IPR045247">
    <property type="entry name" value="Oye-like"/>
</dbReference>
<organism evidence="2 3">
    <name type="scientific">Agrobacterium pusense</name>
    <dbReference type="NCBI Taxonomy" id="648995"/>
    <lineage>
        <taxon>Bacteria</taxon>
        <taxon>Pseudomonadati</taxon>
        <taxon>Pseudomonadota</taxon>
        <taxon>Alphaproteobacteria</taxon>
        <taxon>Hyphomicrobiales</taxon>
        <taxon>Rhizobiaceae</taxon>
        <taxon>Rhizobium/Agrobacterium group</taxon>
        <taxon>Agrobacterium</taxon>
    </lineage>
</organism>
<reference evidence="2 3" key="1">
    <citation type="journal article" date="2013" name="Genome Announc.">
        <title>Complete Genome Sequence of the Sesbania Symbiont and Rice Growth-Promoting Endophyte Rhizobium sp. Strain IRBG74.</title>
        <authorList>
            <person name="Crook M.B."/>
            <person name="Mitra S."/>
            <person name="Ane J.M."/>
            <person name="Sadowsky M.J."/>
            <person name="Gyaneshwar P."/>
        </authorList>
    </citation>
    <scope>NUCLEOTIDE SEQUENCE [LARGE SCALE GENOMIC DNA]</scope>
    <source>
        <strain evidence="2 3">IRBG74</strain>
        <plasmid evidence="3">IRBL74_p</plasmid>
    </source>
</reference>
<evidence type="ECO:0000313" key="2">
    <source>
        <dbReference type="EMBL" id="CDI11841.1"/>
    </source>
</evidence>
<dbReference type="AlphaFoldDB" id="U4Q3J4"/>
<gene>
    <name evidence="2" type="ORF">BN877_p0112</name>
</gene>
<sequence>MCRISPVSPTNSISCSGPQTQYKYIIDRLDVLGITCIHVVEGATGRPREVAPFEYGSLRRRFSRTYIANNGCDLDLATPHLVDGKADLIAFGRPFVANPNLVERLQSDPG</sequence>
<dbReference type="Proteomes" id="UP000016944">
    <property type="component" value="Plasmid IRBL74_p"/>
</dbReference>
<feature type="domain" description="NADH:flavin oxidoreductase/NADH oxidase N-terminal" evidence="1">
    <location>
        <begin position="27"/>
        <end position="107"/>
    </location>
</feature>
<evidence type="ECO:0000259" key="1">
    <source>
        <dbReference type="Pfam" id="PF00724"/>
    </source>
</evidence>
<dbReference type="PATRIC" id="fig|424182.3.peg.4873"/>
<dbReference type="GO" id="GO:0005829">
    <property type="term" value="C:cytosol"/>
    <property type="evidence" value="ECO:0007669"/>
    <property type="project" value="TreeGrafter"/>
</dbReference>
<dbReference type="GO" id="GO:0010181">
    <property type="term" value="F:FMN binding"/>
    <property type="evidence" value="ECO:0007669"/>
    <property type="project" value="InterPro"/>
</dbReference>
<keyword evidence="2" id="KW-0614">Plasmid</keyword>
<accession>U4Q3J4</accession>
<dbReference type="EMBL" id="HG518324">
    <property type="protein sequence ID" value="CDI11841.1"/>
    <property type="molecule type" value="Genomic_DNA"/>
</dbReference>
<dbReference type="Pfam" id="PF00724">
    <property type="entry name" value="Oxidored_FMN"/>
    <property type="match status" value="1"/>
</dbReference>
<dbReference type="PANTHER" id="PTHR22893:SF91">
    <property type="entry name" value="NADPH DEHYDROGENASE 2-RELATED"/>
    <property type="match status" value="1"/>
</dbReference>
<evidence type="ECO:0000313" key="3">
    <source>
        <dbReference type="Proteomes" id="UP000016944"/>
    </source>
</evidence>
<dbReference type="SUPFAM" id="SSF51395">
    <property type="entry name" value="FMN-linked oxidoreductases"/>
    <property type="match status" value="1"/>
</dbReference>
<dbReference type="GO" id="GO:0016491">
    <property type="term" value="F:oxidoreductase activity"/>
    <property type="evidence" value="ECO:0007669"/>
    <property type="project" value="UniProtKB-KW"/>
</dbReference>
<dbReference type="PANTHER" id="PTHR22893">
    <property type="entry name" value="NADH OXIDOREDUCTASE-RELATED"/>
    <property type="match status" value="1"/>
</dbReference>
<keyword evidence="2" id="KW-0560">Oxidoreductase</keyword>
<dbReference type="Gene3D" id="3.20.20.70">
    <property type="entry name" value="Aldolase class I"/>
    <property type="match status" value="1"/>
</dbReference>
<geneLocation type="plasmid" evidence="2 3">
    <name>IRBL74_p</name>
</geneLocation>
<protein>
    <submittedName>
        <fullName evidence="2">1,2-oxophytodienoate reductase</fullName>
        <ecNumber evidence="2">1.-.-.-</ecNumber>
    </submittedName>
</protein>
<dbReference type="InterPro" id="IPR001155">
    <property type="entry name" value="OxRdtase_FMN_N"/>
</dbReference>
<proteinExistence type="predicted"/>